<organism evidence="1 2">
    <name type="scientific">Bombella saccharophila</name>
    <dbReference type="NCBI Taxonomy" id="2967338"/>
    <lineage>
        <taxon>Bacteria</taxon>
        <taxon>Pseudomonadati</taxon>
        <taxon>Pseudomonadota</taxon>
        <taxon>Alphaproteobacteria</taxon>
        <taxon>Acetobacterales</taxon>
        <taxon>Acetobacteraceae</taxon>
        <taxon>Bombella</taxon>
    </lineage>
</organism>
<reference evidence="1 2" key="1">
    <citation type="submission" date="2022-07" db="EMBL/GenBank/DDBJ databases">
        <title>Bombella genomes.</title>
        <authorList>
            <person name="Harer L."/>
            <person name="Styblova S."/>
            <person name="Ehrmann M."/>
        </authorList>
    </citation>
    <scope>NUCLEOTIDE SEQUENCE [LARGE SCALE GENOMIC DNA]</scope>
    <source>
        <strain evidence="1 2">TMW 2.2558</strain>
    </source>
</reference>
<evidence type="ECO:0008006" key="3">
    <source>
        <dbReference type="Google" id="ProtNLM"/>
    </source>
</evidence>
<evidence type="ECO:0000313" key="2">
    <source>
        <dbReference type="Proteomes" id="UP001165648"/>
    </source>
</evidence>
<keyword evidence="2" id="KW-1185">Reference proteome</keyword>
<sequence length="264" mass="29701">MRSWLLPGFALFIVGALAGCFGGGGDQKGWNDPRYKNAMDVGNSIFSLEHIKPARQQYKAALDRALLANNTQAIYDAGFNLALSELRLKAFQDCLATVQKVMQALTVRGWTDAQQAGLHLIRASVFYEQRRWHDSLTEANLARNSRDSDIQAEAYAVAGLDAAILQDRPQLEESITHLSTSHDLRDKTNLRELLVYRELMDQQWQRAADDAHSLAQSREEALNYESMRRALRLQAQALEAMGQKEEARNLLQQVVDSQKTQSTP</sequence>
<accession>A0ABT3W737</accession>
<dbReference type="InterPro" id="IPR011990">
    <property type="entry name" value="TPR-like_helical_dom_sf"/>
</dbReference>
<evidence type="ECO:0000313" key="1">
    <source>
        <dbReference type="EMBL" id="MCX5614194.1"/>
    </source>
</evidence>
<dbReference type="Proteomes" id="UP001165648">
    <property type="component" value="Unassembled WGS sequence"/>
</dbReference>
<dbReference type="SUPFAM" id="SSF48452">
    <property type="entry name" value="TPR-like"/>
    <property type="match status" value="1"/>
</dbReference>
<protein>
    <recommendedName>
        <fullName evidence="3">Tetratricopeptide repeat protein</fullName>
    </recommendedName>
</protein>
<dbReference type="EMBL" id="JANIDW010000001">
    <property type="protein sequence ID" value="MCX5614194.1"/>
    <property type="molecule type" value="Genomic_DNA"/>
</dbReference>
<gene>
    <name evidence="1" type="ORF">NQF64_02885</name>
</gene>
<comment type="caution">
    <text evidence="1">The sequence shown here is derived from an EMBL/GenBank/DDBJ whole genome shotgun (WGS) entry which is preliminary data.</text>
</comment>
<dbReference type="PROSITE" id="PS51257">
    <property type="entry name" value="PROKAR_LIPOPROTEIN"/>
    <property type="match status" value="1"/>
</dbReference>
<proteinExistence type="predicted"/>
<name>A0ABT3W737_9PROT</name>
<dbReference type="RefSeq" id="WP_266106398.1">
    <property type="nucleotide sequence ID" value="NZ_JANIDW010000001.1"/>
</dbReference>